<dbReference type="Gene3D" id="1.25.10.10">
    <property type="entry name" value="Leucine-rich Repeat Variant"/>
    <property type="match status" value="2"/>
</dbReference>
<dbReference type="GO" id="GO:0016887">
    <property type="term" value="F:ATP hydrolysis activity"/>
    <property type="evidence" value="ECO:0007669"/>
    <property type="project" value="InterPro"/>
</dbReference>
<evidence type="ECO:0000256" key="5">
    <source>
        <dbReference type="ARBA" id="ARBA00022801"/>
    </source>
</evidence>
<keyword evidence="7" id="KW-0067">ATP-binding</keyword>
<keyword evidence="4" id="KW-0547">Nucleotide-binding</keyword>
<comment type="subcellular location">
    <subcellularLocation>
        <location evidence="1">Nucleus</location>
    </subcellularLocation>
</comment>
<keyword evidence="6" id="KW-0347">Helicase</keyword>
<dbReference type="EMBL" id="SGPJ01000107">
    <property type="protein sequence ID" value="THG98720.1"/>
    <property type="molecule type" value="Genomic_DNA"/>
</dbReference>
<feature type="region of interest" description="Disordered" evidence="12">
    <location>
        <begin position="213"/>
        <end position="345"/>
    </location>
</feature>
<dbReference type="GO" id="GO:0017025">
    <property type="term" value="F:TBP-class protein binding"/>
    <property type="evidence" value="ECO:0007669"/>
    <property type="project" value="InterPro"/>
</dbReference>
<dbReference type="InterPro" id="IPR027417">
    <property type="entry name" value="P-loop_NTPase"/>
</dbReference>
<dbReference type="Proteomes" id="UP000309038">
    <property type="component" value="Unassembled WGS sequence"/>
</dbReference>
<dbReference type="InterPro" id="IPR000330">
    <property type="entry name" value="SNF2_N"/>
</dbReference>
<dbReference type="GO" id="GO:0004386">
    <property type="term" value="F:helicase activity"/>
    <property type="evidence" value="ECO:0007669"/>
    <property type="project" value="UniProtKB-KW"/>
</dbReference>
<dbReference type="InterPro" id="IPR044078">
    <property type="entry name" value="Mot1_ATP-bd"/>
</dbReference>
<dbReference type="GO" id="GO:0003677">
    <property type="term" value="F:DNA binding"/>
    <property type="evidence" value="ECO:0007669"/>
    <property type="project" value="UniProtKB-KW"/>
</dbReference>
<evidence type="ECO:0000256" key="11">
    <source>
        <dbReference type="ARBA" id="ARBA00081329"/>
    </source>
</evidence>
<dbReference type="InterPro" id="IPR038718">
    <property type="entry name" value="SNF2-like_sf"/>
</dbReference>
<evidence type="ECO:0000313" key="15">
    <source>
        <dbReference type="EMBL" id="THG98720.1"/>
    </source>
</evidence>
<evidence type="ECO:0000256" key="6">
    <source>
        <dbReference type="ARBA" id="ARBA00022806"/>
    </source>
</evidence>
<keyword evidence="9" id="KW-0539">Nucleus</keyword>
<dbReference type="GO" id="GO:0005524">
    <property type="term" value="F:ATP binding"/>
    <property type="evidence" value="ECO:0007669"/>
    <property type="project" value="UniProtKB-KW"/>
</dbReference>
<dbReference type="CDD" id="cd18793">
    <property type="entry name" value="SF2_C_SNF"/>
    <property type="match status" value="1"/>
</dbReference>
<dbReference type="PANTHER" id="PTHR36498">
    <property type="entry name" value="TATA-BINDING PROTEIN-ASSOCIATED FACTOR 172"/>
    <property type="match status" value="1"/>
</dbReference>
<accession>A0A4S4KL18</accession>
<evidence type="ECO:0000313" key="16">
    <source>
        <dbReference type="Proteomes" id="UP000309038"/>
    </source>
</evidence>
<evidence type="ECO:0000256" key="7">
    <source>
        <dbReference type="ARBA" id="ARBA00022840"/>
    </source>
</evidence>
<evidence type="ECO:0000256" key="10">
    <source>
        <dbReference type="ARBA" id="ARBA00073046"/>
    </source>
</evidence>
<dbReference type="PANTHER" id="PTHR36498:SF1">
    <property type="entry name" value="TATA-BINDING PROTEIN-ASSOCIATED FACTOR 172"/>
    <property type="match status" value="1"/>
</dbReference>
<evidence type="ECO:0000256" key="9">
    <source>
        <dbReference type="ARBA" id="ARBA00023242"/>
    </source>
</evidence>
<feature type="region of interest" description="Disordered" evidence="12">
    <location>
        <begin position="97"/>
        <end position="122"/>
    </location>
</feature>
<feature type="region of interest" description="Disordered" evidence="12">
    <location>
        <begin position="1759"/>
        <end position="1811"/>
    </location>
</feature>
<keyword evidence="5" id="KW-0378">Hydrolase</keyword>
<dbReference type="GO" id="GO:0005634">
    <property type="term" value="C:nucleus"/>
    <property type="evidence" value="ECO:0007669"/>
    <property type="project" value="UniProtKB-SubCell"/>
</dbReference>
<feature type="domain" description="Helicase C-terminal" evidence="14">
    <location>
        <begin position="1583"/>
        <end position="1743"/>
    </location>
</feature>
<dbReference type="InterPro" id="IPR001650">
    <property type="entry name" value="Helicase_C-like"/>
</dbReference>
<dbReference type="PROSITE" id="PS51194">
    <property type="entry name" value="HELICASE_CTER"/>
    <property type="match status" value="1"/>
</dbReference>
<dbReference type="InterPro" id="IPR014001">
    <property type="entry name" value="Helicase_ATP-bd"/>
</dbReference>
<dbReference type="InterPro" id="IPR049730">
    <property type="entry name" value="SNF2/RAD54-like_C"/>
</dbReference>
<comment type="caution">
    <text evidence="15">The sequence shown here is derived from an EMBL/GenBank/DDBJ whole genome shotgun (WGS) entry which is preliminary data.</text>
</comment>
<feature type="domain" description="Helicase ATP-binding" evidence="13">
    <location>
        <begin position="1231"/>
        <end position="1404"/>
    </location>
</feature>
<dbReference type="CDD" id="cd17999">
    <property type="entry name" value="DEXHc_Mot1"/>
    <property type="match status" value="1"/>
</dbReference>
<feature type="compositionally biased region" description="Polar residues" evidence="12">
    <location>
        <begin position="286"/>
        <end position="299"/>
    </location>
</feature>
<organism evidence="15 16">
    <name type="scientific">Hermanssonia centrifuga</name>
    <dbReference type="NCBI Taxonomy" id="98765"/>
    <lineage>
        <taxon>Eukaryota</taxon>
        <taxon>Fungi</taxon>
        <taxon>Dikarya</taxon>
        <taxon>Basidiomycota</taxon>
        <taxon>Agaricomycotina</taxon>
        <taxon>Agaricomycetes</taxon>
        <taxon>Polyporales</taxon>
        <taxon>Meruliaceae</taxon>
        <taxon>Hermanssonia</taxon>
    </lineage>
</organism>
<dbReference type="InterPro" id="IPR022707">
    <property type="entry name" value="Mot1_central_dom"/>
</dbReference>
<reference evidence="15 16" key="1">
    <citation type="submission" date="2019-02" db="EMBL/GenBank/DDBJ databases">
        <title>Genome sequencing of the rare red list fungi Phlebia centrifuga.</title>
        <authorList>
            <person name="Buettner E."/>
            <person name="Kellner H."/>
        </authorList>
    </citation>
    <scope>NUCLEOTIDE SEQUENCE [LARGE SCALE GENOMIC DNA]</scope>
    <source>
        <strain evidence="15 16">DSM 108282</strain>
    </source>
</reference>
<evidence type="ECO:0000256" key="12">
    <source>
        <dbReference type="SAM" id="MobiDB-lite"/>
    </source>
</evidence>
<evidence type="ECO:0000259" key="13">
    <source>
        <dbReference type="PROSITE" id="PS51192"/>
    </source>
</evidence>
<evidence type="ECO:0000256" key="2">
    <source>
        <dbReference type="ARBA" id="ARBA00007025"/>
    </source>
</evidence>
<dbReference type="SMART" id="SM00490">
    <property type="entry name" value="HELICc"/>
    <property type="match status" value="1"/>
</dbReference>
<dbReference type="InterPro" id="IPR044972">
    <property type="entry name" value="Mot1"/>
</dbReference>
<dbReference type="SUPFAM" id="SSF52540">
    <property type="entry name" value="P-loop containing nucleoside triphosphate hydrolases"/>
    <property type="match status" value="2"/>
</dbReference>
<dbReference type="FunFam" id="3.40.50.10810:FF:000009">
    <property type="entry name" value="B-TFIID TATA-box-binding protein-associated factor 1"/>
    <property type="match status" value="1"/>
</dbReference>
<dbReference type="Pfam" id="PF00176">
    <property type="entry name" value="SNF2-rel_dom"/>
    <property type="match status" value="1"/>
</dbReference>
<gene>
    <name evidence="15" type="ORF">EW026_g3523</name>
</gene>
<keyword evidence="8" id="KW-0238">DNA-binding</keyword>
<dbReference type="InterPro" id="IPR016024">
    <property type="entry name" value="ARM-type_fold"/>
</dbReference>
<name>A0A4S4KL18_9APHY</name>
<dbReference type="Pfam" id="PF12054">
    <property type="entry name" value="DUF3535"/>
    <property type="match status" value="1"/>
</dbReference>
<protein>
    <recommendedName>
        <fullName evidence="10">TATA-binding protein-associated factor mot1</fullName>
    </recommendedName>
    <alternativeName>
        <fullName evidence="11">Modifier of transcription 1</fullName>
    </alternativeName>
</protein>
<evidence type="ECO:0000256" key="8">
    <source>
        <dbReference type="ARBA" id="ARBA00023125"/>
    </source>
</evidence>
<dbReference type="FunFam" id="3.40.50.300:FF:000428">
    <property type="entry name" value="TATA-binding protein-associated factor 172"/>
    <property type="match status" value="1"/>
</dbReference>
<comment type="similarity">
    <text evidence="2">Belongs to the SNF2/RAD54 helicase family.</text>
</comment>
<feature type="compositionally biased region" description="Low complexity" evidence="12">
    <location>
        <begin position="232"/>
        <end position="251"/>
    </location>
</feature>
<evidence type="ECO:0000256" key="4">
    <source>
        <dbReference type="ARBA" id="ARBA00022741"/>
    </source>
</evidence>
<keyword evidence="16" id="KW-1185">Reference proteome</keyword>
<evidence type="ECO:0000256" key="1">
    <source>
        <dbReference type="ARBA" id="ARBA00004123"/>
    </source>
</evidence>
<evidence type="ECO:0000259" key="14">
    <source>
        <dbReference type="PROSITE" id="PS51194"/>
    </source>
</evidence>
<dbReference type="Pfam" id="PF00271">
    <property type="entry name" value="Helicase_C"/>
    <property type="match status" value="1"/>
</dbReference>
<dbReference type="InterPro" id="IPR011989">
    <property type="entry name" value="ARM-like"/>
</dbReference>
<evidence type="ECO:0000256" key="3">
    <source>
        <dbReference type="ARBA" id="ARBA00022737"/>
    </source>
</evidence>
<dbReference type="Gene3D" id="3.40.50.10810">
    <property type="entry name" value="Tandem AAA-ATPase domain"/>
    <property type="match status" value="1"/>
</dbReference>
<proteinExistence type="inferred from homology"/>
<sequence>MTSRLDRLLLLLDTGSSTSVRTTAAKQLAQLAAKSVISDVAIVEEDVKTTRQHVAISDPAAWSELMAVVARVFIPSLVDRHITEFRIDSTLPTFKITRDTFRSPDPETGSKTPGEAQSLPAPEFPPFSVQELMEKGTLLLASSGKEFVKPTGILANSSEVKKARKEAMGRLGLDFLDSVGAGDDIDLEKELVADAEIDQDVQMEDSVKIEEDIKPVLMTPEHMKVDTPVAGPSKSPTPAASSPAPSVAPPAINDTSNLSARERNRLKRKRKPGNSAFVAAPPIPQGSGSKYNATPSGQANKVRLVASEDSRATPASRADSPKSPTDGGEKAAADPSSGGAVSPKAEKQSKALEVLPGHWVWDGLVKVLEVDLFSHSWEVRHGAAMALRELLKFQGKCGGMKVVVSWEENEIAHEKWCNDLAIKFLCIFVLDRFGDFVSDQVVAPVRETVSQTLASLLLHMPRRSALRVHEILLVMIRQDFPMPVHMKRKLVAYDEVISIIADPSQSQPLLVLAPTLFPFFRHTIPNVRLAVVKTLHSFMSVSSLPRDWLTVEFLRLLFQNLVVEERSDIRDATVTTWRLVLSILSSTSGWLESVVTQPLLLEWFAIMMTPLGTPIDKTTFYDPTMSSSGVDLAAERHNVDKNMIAQDLALIPMEVVIRARVASATALSYIVACWPVPGEPHESMFRPLLTHYIDSPSMLQKFLTAIIAEEWAREHDARAPVSQPMLIETSPLAKELSDKALLFLQAEPPAAYHEMVYTLSRIHGECYTLLLSFAYDCKVPNEAIPSLGTEIDITGTKADCFTIATAQSAVGDMFTKLKDSLGRTKKKELAIIKEKRNQVVVSIERYIDVKAQYDIRVSAAFAAAFVTLKATPDKVSPIVKGIMNGIKSEDNIQLQNRSAVAVAAFVEFCVQRNLTQPPEKIVKNLCTFLCQDIDQTPTFSYSRKYQSGILSFHKTQHETTANGNVPSPEDAVKARLSRRGAGLAFVELSAKFGPKLLEVVPNMWQSMAGGLLSACAGDSPSKTDALIEKQFGQDVIDSLSVLDAVVPTFHEDLWIKFHELFAMIVLALRSRFAIIRQCAARCFATICDVMTAAGMRYVIEKVVPFLGDTLNLSNRQGATELVYHIVQKLDIKALPYVIFMIVPVLGRMSDPDDDIRSTATNTFASLVKMVPLEAGLPDPPDFSEDLLRRREEERQFLTQLLDGSKVQQYDIPVEIKAELRKYQQEGVNWLAFLAKYQLHGILCDDMGLGKTLQSICILAGKHFERAKRYQETKSPDSVHLPSLIICPPTLTGHWYYEILKYAENLRPVLYTGNSRERCKLVPKLKKYDVVITSYEVVRNDISILQDKNWHYCILDEGHIIKNAKTKLTKAVKSIRANHRLILSGTPIQNNVLELWSLFDFLMPGFLGSETSFNERFSKPILSNRDGKAKSGEAAALALEALHKQVLPFLLRRLKEDVLHDLPPKIIQDYYCELSTVQKFMYDDFSQSSARVSAEDVVRSDSVSKGGDQHHVFQSLQYLRKLCNHPALVLKDDKEAIQDVFKRAGCKGDSKDLSEIHHAPKLLALKQLLVDCGIGSSQGVSNDGSKSELVDAESSSAGAFSQHRVLIFCQMKQMIDIIEKDLFRKHMPSVTYMRLDGSVDAKKRHAIVQTFNADPSIDCLLLTTHVGGLGLTLTGADTVIFVEHDWNPMKDLQAMDRAHRIGQKKVVNVYRLITKGTLEEKIMGLQRFKLNIANSVVTQQNSGLASMDTDRVLDLFRRTSEEEDAASSSRRKEKEKGSVSQKNALRGLEDLPPEEEYQGLDLSSFMGSLSTQ</sequence>
<dbReference type="SMART" id="SM00487">
    <property type="entry name" value="DEXDc"/>
    <property type="match status" value="1"/>
</dbReference>
<dbReference type="PROSITE" id="PS51192">
    <property type="entry name" value="HELICASE_ATP_BIND_1"/>
    <property type="match status" value="1"/>
</dbReference>
<keyword evidence="3" id="KW-0677">Repeat</keyword>
<dbReference type="Gene3D" id="3.40.50.300">
    <property type="entry name" value="P-loop containing nucleotide triphosphate hydrolases"/>
    <property type="match status" value="1"/>
</dbReference>
<dbReference type="SUPFAM" id="SSF48371">
    <property type="entry name" value="ARM repeat"/>
    <property type="match status" value="1"/>
</dbReference>